<evidence type="ECO:0000256" key="1">
    <source>
        <dbReference type="ARBA" id="ARBA00018517"/>
    </source>
</evidence>
<dbReference type="EMBL" id="MBFS01001534">
    <property type="protein sequence ID" value="PVV00893.1"/>
    <property type="molecule type" value="Genomic_DNA"/>
</dbReference>
<feature type="non-terminal residue" evidence="8">
    <location>
        <position position="258"/>
    </location>
</feature>
<evidence type="ECO:0000256" key="4">
    <source>
        <dbReference type="ARBA" id="ARBA00048740"/>
    </source>
</evidence>
<evidence type="ECO:0000256" key="5">
    <source>
        <dbReference type="ARBA" id="ARBA00048763"/>
    </source>
</evidence>
<evidence type="ECO:0000313" key="8">
    <source>
        <dbReference type="EMBL" id="PVV00893.1"/>
    </source>
</evidence>
<accession>A0A2T9Z8G9</accession>
<dbReference type="STRING" id="133381.A0A2T9Z8G9"/>
<dbReference type="InterPro" id="IPR029063">
    <property type="entry name" value="SAM-dependent_MTases_sf"/>
</dbReference>
<evidence type="ECO:0000313" key="9">
    <source>
        <dbReference type="Proteomes" id="UP000245609"/>
    </source>
</evidence>
<dbReference type="Proteomes" id="UP000245609">
    <property type="component" value="Unassembled WGS sequence"/>
</dbReference>
<dbReference type="Gene3D" id="3.40.50.150">
    <property type="entry name" value="Vaccinia Virus protein VP39"/>
    <property type="match status" value="1"/>
</dbReference>
<comment type="catalytic activity">
    <reaction evidence="5">
        <text>a 5'-end (N(2),N(7)-dimethyl 5'-triphosphoguanosine)-ribonucleoside in snRNA + S-adenosyl-L-methionine = a 5'-end (N(2),N(2),N(7)-trimethyl 5'-triphosphoguanosine)-ribonucleoside in snRNA + S-adenosyl-L-homocysteine + H(+)</text>
        <dbReference type="Rhea" id="RHEA:78479"/>
        <dbReference type="Rhea" id="RHEA-COMP:19087"/>
        <dbReference type="Rhea" id="RHEA-COMP:19089"/>
        <dbReference type="ChEBI" id="CHEBI:15378"/>
        <dbReference type="ChEBI" id="CHEBI:57856"/>
        <dbReference type="ChEBI" id="CHEBI:59789"/>
        <dbReference type="ChEBI" id="CHEBI:167623"/>
        <dbReference type="ChEBI" id="CHEBI:172880"/>
    </reaction>
    <physiologicalReaction direction="left-to-right" evidence="5">
        <dbReference type="Rhea" id="RHEA:78480"/>
    </physiologicalReaction>
</comment>
<dbReference type="CDD" id="cd02440">
    <property type="entry name" value="AdoMet_MTases"/>
    <property type="match status" value="1"/>
</dbReference>
<comment type="catalytic activity">
    <reaction evidence="6">
        <text>a 5'-end (N(7)-methyl 5'-triphosphoguanosine)-ribonucleoside in snRNA + S-adenosyl-L-methionine = a 5'-end (N(2),N(7)-dimethyl 5'-triphosphoguanosine)-ribonucleoside in snRNA + S-adenosyl-L-homocysteine + H(+)</text>
        <dbReference type="Rhea" id="RHEA:78471"/>
        <dbReference type="Rhea" id="RHEA-COMP:19085"/>
        <dbReference type="Rhea" id="RHEA-COMP:19087"/>
        <dbReference type="ChEBI" id="CHEBI:15378"/>
        <dbReference type="ChEBI" id="CHEBI:57856"/>
        <dbReference type="ChEBI" id="CHEBI:59789"/>
        <dbReference type="ChEBI" id="CHEBI:156461"/>
        <dbReference type="ChEBI" id="CHEBI:172880"/>
    </reaction>
    <physiologicalReaction direction="left-to-right" evidence="6">
        <dbReference type="Rhea" id="RHEA:78472"/>
    </physiologicalReaction>
</comment>
<dbReference type="GO" id="GO:0005634">
    <property type="term" value="C:nucleus"/>
    <property type="evidence" value="ECO:0007669"/>
    <property type="project" value="TreeGrafter"/>
</dbReference>
<dbReference type="OrthoDB" id="194443at2759"/>
<dbReference type="GO" id="GO:0071164">
    <property type="term" value="F:RNA cap trimethylguanosine synthase activity"/>
    <property type="evidence" value="ECO:0007669"/>
    <property type="project" value="TreeGrafter"/>
</dbReference>
<sequence length="258" mass="29402">MADDLLRSAKDINNDSLQSNVFQMVNSESIKTCHNNAIQLTPKKVAKRGKKRKRTLIIKEPAQKKESLKKLYKIFKDEQLYHANTPNQLPNNMKKYWNQRHILYSKYDDGILLDTESWFSVTPEPIASHVAKRFRGKVILDPFCGSGGNAIQFALNSNFVIAIDIDPVKIKIAQNNARIYNVENRIEFINGDFTKLAKHLKADIIYLSPPWGGVEYIKNSVYDLSMIMPIGGKEIFGLASKITPDIIYFVPKNSDPDQ</sequence>
<comment type="catalytic activity">
    <reaction evidence="3">
        <text>a 5'-end (N(2),N(7)-dimethyl 5'-triphosphoguanosine)-ribonucleoside in snoRNA + S-adenosyl-L-methionine = a 5'-end (N(2),N(2),N(7)-trimethyl 5'-triphosphoguanosine)-ribonucleoside in snoRNA + S-adenosyl-L-homocysteine + H(+)</text>
        <dbReference type="Rhea" id="RHEA:78507"/>
        <dbReference type="Rhea" id="RHEA-COMP:19088"/>
        <dbReference type="Rhea" id="RHEA-COMP:19090"/>
        <dbReference type="ChEBI" id="CHEBI:15378"/>
        <dbReference type="ChEBI" id="CHEBI:57856"/>
        <dbReference type="ChEBI" id="CHEBI:59789"/>
        <dbReference type="ChEBI" id="CHEBI:167623"/>
        <dbReference type="ChEBI" id="CHEBI:172880"/>
    </reaction>
    <physiologicalReaction direction="left-to-right" evidence="3">
        <dbReference type="Rhea" id="RHEA:78508"/>
    </physiologicalReaction>
</comment>
<dbReference type="SUPFAM" id="SSF53335">
    <property type="entry name" value="S-adenosyl-L-methionine-dependent methyltransferases"/>
    <property type="match status" value="1"/>
</dbReference>
<evidence type="ECO:0000256" key="2">
    <source>
        <dbReference type="ARBA" id="ARBA00025783"/>
    </source>
</evidence>
<comment type="catalytic activity">
    <reaction evidence="4">
        <text>a 5'-end (N(7)-methyl 5'-triphosphoguanosine)-ribonucleoside in snoRNA + S-adenosyl-L-methionine = a 5'-end (N(2),N(7)-dimethyl 5'-triphosphoguanosine)-ribonucleoside in snoRNA + S-adenosyl-L-homocysteine + H(+)</text>
        <dbReference type="Rhea" id="RHEA:78475"/>
        <dbReference type="Rhea" id="RHEA-COMP:19086"/>
        <dbReference type="Rhea" id="RHEA-COMP:19088"/>
        <dbReference type="ChEBI" id="CHEBI:15378"/>
        <dbReference type="ChEBI" id="CHEBI:57856"/>
        <dbReference type="ChEBI" id="CHEBI:59789"/>
        <dbReference type="ChEBI" id="CHEBI:156461"/>
        <dbReference type="ChEBI" id="CHEBI:172880"/>
    </reaction>
    <physiologicalReaction direction="left-to-right" evidence="4">
        <dbReference type="Rhea" id="RHEA:78476"/>
    </physiologicalReaction>
</comment>
<dbReference type="Pfam" id="PF09445">
    <property type="entry name" value="Methyltransf_15"/>
    <property type="match status" value="1"/>
</dbReference>
<proteinExistence type="inferred from homology"/>
<evidence type="ECO:0000256" key="6">
    <source>
        <dbReference type="ARBA" id="ARBA00049075"/>
    </source>
</evidence>
<evidence type="ECO:0000256" key="3">
    <source>
        <dbReference type="ARBA" id="ARBA00047418"/>
    </source>
</evidence>
<keyword evidence="9" id="KW-1185">Reference proteome</keyword>
<comment type="similarity">
    <text evidence="2">Belongs to the methyltransferase superfamily. Trimethylguanosine synthase family.</text>
</comment>
<dbReference type="InterPro" id="IPR019012">
    <property type="entry name" value="RNA_cap_Gua-N2-MeTrfase"/>
</dbReference>
<reference evidence="8 9" key="1">
    <citation type="journal article" date="2018" name="MBio">
        <title>Comparative Genomics Reveals the Core Gene Toolbox for the Fungus-Insect Symbiosis.</title>
        <authorList>
            <person name="Wang Y."/>
            <person name="Stata M."/>
            <person name="Wang W."/>
            <person name="Stajich J.E."/>
            <person name="White M.M."/>
            <person name="Moncalvo J.M."/>
        </authorList>
    </citation>
    <scope>NUCLEOTIDE SEQUENCE [LARGE SCALE GENOMIC DNA]</scope>
    <source>
        <strain evidence="8 9">SC-DP-2</strain>
    </source>
</reference>
<organism evidence="8 9">
    <name type="scientific">Smittium megazygosporum</name>
    <dbReference type="NCBI Taxonomy" id="133381"/>
    <lineage>
        <taxon>Eukaryota</taxon>
        <taxon>Fungi</taxon>
        <taxon>Fungi incertae sedis</taxon>
        <taxon>Zoopagomycota</taxon>
        <taxon>Kickxellomycotina</taxon>
        <taxon>Harpellomycetes</taxon>
        <taxon>Harpellales</taxon>
        <taxon>Legeriomycetaceae</taxon>
        <taxon>Smittium</taxon>
    </lineage>
</organism>
<evidence type="ECO:0000256" key="7">
    <source>
        <dbReference type="ARBA" id="ARBA00049790"/>
    </source>
</evidence>
<name>A0A2T9Z8G9_9FUNG</name>
<gene>
    <name evidence="8" type="ORF">BB560_004711</name>
</gene>
<dbReference type="PANTHER" id="PTHR14741:SF32">
    <property type="entry name" value="TRIMETHYLGUANOSINE SYNTHASE"/>
    <property type="match status" value="1"/>
</dbReference>
<comment type="caution">
    <text evidence="8">The sequence shown here is derived from an EMBL/GenBank/DDBJ whole genome shotgun (WGS) entry which is preliminary data.</text>
</comment>
<protein>
    <recommendedName>
        <fullName evidence="1">Trimethylguanosine synthase</fullName>
    </recommendedName>
    <alternativeName>
        <fullName evidence="7">Cap-specific guanine-N(2) methyltransferase</fullName>
    </alternativeName>
</protein>
<dbReference type="PANTHER" id="PTHR14741">
    <property type="entry name" value="S-ADENOSYLMETHIONINE-DEPENDENT METHYLTRANSFERASE RELATED"/>
    <property type="match status" value="1"/>
</dbReference>
<dbReference type="AlphaFoldDB" id="A0A2T9Z8G9"/>